<dbReference type="EMBL" id="MHQC01000059">
    <property type="protein sequence ID" value="OGZ93429.1"/>
    <property type="molecule type" value="Genomic_DNA"/>
</dbReference>
<dbReference type="InterPro" id="IPR058533">
    <property type="entry name" value="Cation_efflux_TM"/>
</dbReference>
<dbReference type="AlphaFoldDB" id="A0A1G2K1X4"/>
<feature type="transmembrane region" description="Helical" evidence="7">
    <location>
        <begin position="120"/>
        <end position="138"/>
    </location>
</feature>
<comment type="subcellular location">
    <subcellularLocation>
        <location evidence="1">Membrane</location>
        <topology evidence="1">Multi-pass membrane protein</topology>
    </subcellularLocation>
</comment>
<name>A0A1G2K1X4_9BACT</name>
<dbReference type="GO" id="GO:0016020">
    <property type="term" value="C:membrane"/>
    <property type="evidence" value="ECO:0007669"/>
    <property type="project" value="UniProtKB-SubCell"/>
</dbReference>
<organism evidence="9 10">
    <name type="scientific">Candidatus Sungbacteria bacterium RIFCSPHIGHO2_01_FULL_47_32</name>
    <dbReference type="NCBI Taxonomy" id="1802264"/>
    <lineage>
        <taxon>Bacteria</taxon>
        <taxon>Candidatus Sungiibacteriota</taxon>
    </lineage>
</organism>
<reference evidence="9 10" key="1">
    <citation type="journal article" date="2016" name="Nat. Commun.">
        <title>Thousands of microbial genomes shed light on interconnected biogeochemical processes in an aquifer system.</title>
        <authorList>
            <person name="Anantharaman K."/>
            <person name="Brown C.T."/>
            <person name="Hug L.A."/>
            <person name="Sharon I."/>
            <person name="Castelle C.J."/>
            <person name="Probst A.J."/>
            <person name="Thomas B.C."/>
            <person name="Singh A."/>
            <person name="Wilkins M.J."/>
            <person name="Karaoz U."/>
            <person name="Brodie E.L."/>
            <person name="Williams K.H."/>
            <person name="Hubbard S.S."/>
            <person name="Banfield J.F."/>
        </authorList>
    </citation>
    <scope>NUCLEOTIDE SEQUENCE [LARGE SCALE GENOMIC DNA]</scope>
</reference>
<evidence type="ECO:0000256" key="3">
    <source>
        <dbReference type="ARBA" id="ARBA00022448"/>
    </source>
</evidence>
<comment type="similarity">
    <text evidence="2">Belongs to the cation diffusion facilitator (CDF) transporter (TC 2.A.4) family.</text>
</comment>
<comment type="caution">
    <text evidence="9">The sequence shown here is derived from an EMBL/GenBank/DDBJ whole genome shotgun (WGS) entry which is preliminary data.</text>
</comment>
<dbReference type="Proteomes" id="UP000177152">
    <property type="component" value="Unassembled WGS sequence"/>
</dbReference>
<dbReference type="InterPro" id="IPR027469">
    <property type="entry name" value="Cation_efflux_TMD_sf"/>
</dbReference>
<feature type="domain" description="Cation efflux protein transmembrane" evidence="8">
    <location>
        <begin position="3"/>
        <end position="213"/>
    </location>
</feature>
<sequence length="308" mass="33655">MGIVAAMYVVKVLFKLGAGLIGSEMLIADGIHNIADTGEVIFIIAALGLARRRPNQKFPLGYMNIESLGSLAIGIVLGVLSLRMFLVSIAGAFTTFNVQWATPVLSLVHYTPSTLELRHLPVLLAVTLGSTIASILTGRFEMRSGKRFGSQLMADDGRETLSDAWVEGLTFVGIIANFLLHSPIPELFVVAFLGWKLFDTSREIIKPALDTLLLRSIEGEHEAGIRAIAENSGVLGVQSLRTMRVGRHMVVVNMKVLVPAETTTAEQHVHKHALVRSLVIYLSGLGYLDAKYEVRYGFPNEPDFEMNP</sequence>
<dbReference type="Gene3D" id="1.20.1510.10">
    <property type="entry name" value="Cation efflux protein transmembrane domain"/>
    <property type="match status" value="1"/>
</dbReference>
<dbReference type="Pfam" id="PF01545">
    <property type="entry name" value="Cation_efflux"/>
    <property type="match status" value="1"/>
</dbReference>
<evidence type="ECO:0000313" key="9">
    <source>
        <dbReference type="EMBL" id="OGZ93429.1"/>
    </source>
</evidence>
<protein>
    <recommendedName>
        <fullName evidence="8">Cation efflux protein transmembrane domain-containing protein</fullName>
    </recommendedName>
</protein>
<keyword evidence="5 7" id="KW-1133">Transmembrane helix</keyword>
<evidence type="ECO:0000256" key="5">
    <source>
        <dbReference type="ARBA" id="ARBA00022989"/>
    </source>
</evidence>
<evidence type="ECO:0000256" key="6">
    <source>
        <dbReference type="ARBA" id="ARBA00023136"/>
    </source>
</evidence>
<keyword evidence="3" id="KW-0813">Transport</keyword>
<feature type="transmembrane region" description="Helical" evidence="7">
    <location>
        <begin position="71"/>
        <end position="100"/>
    </location>
</feature>
<evidence type="ECO:0000259" key="8">
    <source>
        <dbReference type="Pfam" id="PF01545"/>
    </source>
</evidence>
<dbReference type="GO" id="GO:0008324">
    <property type="term" value="F:monoatomic cation transmembrane transporter activity"/>
    <property type="evidence" value="ECO:0007669"/>
    <property type="project" value="InterPro"/>
</dbReference>
<dbReference type="PANTHER" id="PTHR43840">
    <property type="entry name" value="MITOCHONDRIAL METAL TRANSPORTER 1-RELATED"/>
    <property type="match status" value="1"/>
</dbReference>
<proteinExistence type="inferred from homology"/>
<keyword evidence="4 7" id="KW-0812">Transmembrane</keyword>
<dbReference type="PANTHER" id="PTHR43840:SF15">
    <property type="entry name" value="MITOCHONDRIAL METAL TRANSPORTER 1-RELATED"/>
    <property type="match status" value="1"/>
</dbReference>
<dbReference type="SUPFAM" id="SSF160240">
    <property type="entry name" value="Cation efflux protein cytoplasmic domain-like"/>
    <property type="match status" value="1"/>
</dbReference>
<keyword evidence="6 7" id="KW-0472">Membrane</keyword>
<dbReference type="SUPFAM" id="SSF161111">
    <property type="entry name" value="Cation efflux protein transmembrane domain-like"/>
    <property type="match status" value="1"/>
</dbReference>
<dbReference type="InterPro" id="IPR036837">
    <property type="entry name" value="Cation_efflux_CTD_sf"/>
</dbReference>
<evidence type="ECO:0000256" key="7">
    <source>
        <dbReference type="SAM" id="Phobius"/>
    </source>
</evidence>
<gene>
    <name evidence="9" type="ORF">A2633_01755</name>
</gene>
<accession>A0A1G2K1X4</accession>
<dbReference type="InterPro" id="IPR002524">
    <property type="entry name" value="Cation_efflux"/>
</dbReference>
<evidence type="ECO:0000256" key="2">
    <source>
        <dbReference type="ARBA" id="ARBA00008114"/>
    </source>
</evidence>
<evidence type="ECO:0000256" key="4">
    <source>
        <dbReference type="ARBA" id="ARBA00022692"/>
    </source>
</evidence>
<dbReference type="NCBIfam" id="TIGR01297">
    <property type="entry name" value="CDF"/>
    <property type="match status" value="1"/>
</dbReference>
<evidence type="ECO:0000313" key="10">
    <source>
        <dbReference type="Proteomes" id="UP000177152"/>
    </source>
</evidence>
<dbReference type="InterPro" id="IPR050291">
    <property type="entry name" value="CDF_Transporter"/>
</dbReference>
<evidence type="ECO:0000256" key="1">
    <source>
        <dbReference type="ARBA" id="ARBA00004141"/>
    </source>
</evidence>